<comment type="caution">
    <text evidence="2">The sequence shown here is derived from an EMBL/GenBank/DDBJ whole genome shotgun (WGS) entry which is preliminary data.</text>
</comment>
<dbReference type="AlphaFoldDB" id="A0A2S7DAR5"/>
<dbReference type="EMBL" id="MDED01000073">
    <property type="protein sequence ID" value="PPU70889.1"/>
    <property type="molecule type" value="Genomic_DNA"/>
</dbReference>
<evidence type="ECO:0000313" key="3">
    <source>
        <dbReference type="Proteomes" id="UP000239561"/>
    </source>
</evidence>
<protein>
    <submittedName>
        <fullName evidence="2">Uncharacterized protein</fullName>
    </submittedName>
</protein>
<feature type="region of interest" description="Disordered" evidence="1">
    <location>
        <begin position="26"/>
        <end position="48"/>
    </location>
</feature>
<dbReference type="PROSITE" id="PS51257">
    <property type="entry name" value="PROKAR_LIPOPROTEIN"/>
    <property type="match status" value="1"/>
</dbReference>
<reference evidence="2 3" key="1">
    <citation type="submission" date="2016-08" db="EMBL/GenBank/DDBJ databases">
        <authorList>
            <person name="Seilhamer J.J."/>
        </authorList>
    </citation>
    <scope>NUCLEOTIDE SEQUENCE [LARGE SCALE GENOMIC DNA]</scope>
    <source>
        <strain evidence="2 3">CFBP2542</strain>
    </source>
</reference>
<dbReference type="RefSeq" id="WP_104605664.1">
    <property type="nucleotide sequence ID" value="NZ_CP082217.1"/>
</dbReference>
<accession>A0A2S7DAR5</accession>
<evidence type="ECO:0000256" key="1">
    <source>
        <dbReference type="SAM" id="MobiDB-lite"/>
    </source>
</evidence>
<evidence type="ECO:0000313" key="2">
    <source>
        <dbReference type="EMBL" id="PPU70889.1"/>
    </source>
</evidence>
<gene>
    <name evidence="2" type="ORF">XcuCFBP2542_18440</name>
</gene>
<proteinExistence type="predicted"/>
<dbReference type="Proteomes" id="UP000239561">
    <property type="component" value="Unassembled WGS sequence"/>
</dbReference>
<name>A0A2S7DAR5_9XANT</name>
<sequence length="217" mass="23846">MNGKLGIRIAGSLVLVFLTGCNPMNTGSERRDTGATTTDGDPVYRKNPHPTQAYRITMTIEDAPGPFEWVSGTAFYDMTNRDACTPFDRSLGMSTKQKEDGIPIDFQKINDATYEATIYTDGMADADYYGKGICYWEFGGLGVSLKATGKGEETEFLPSLGNKQVATLTPETKYFWKSRYPASGMAGFPDMGQSKAEDFNKDARSNLFKVTLIAEPD</sequence>
<organism evidence="2 3">
    <name type="scientific">Xanthomonas cucurbitae</name>
    <dbReference type="NCBI Taxonomy" id="56453"/>
    <lineage>
        <taxon>Bacteria</taxon>
        <taxon>Pseudomonadati</taxon>
        <taxon>Pseudomonadota</taxon>
        <taxon>Gammaproteobacteria</taxon>
        <taxon>Lysobacterales</taxon>
        <taxon>Lysobacteraceae</taxon>
        <taxon>Xanthomonas</taxon>
    </lineage>
</organism>